<keyword evidence="1" id="KW-0812">Transmembrane</keyword>
<reference evidence="2 3" key="1">
    <citation type="submission" date="2021-03" db="EMBL/GenBank/DDBJ databases">
        <title>Actinoplanes flavus sp. nov., a novel actinomycete isolated from Coconut Palm rhizosphere soil.</title>
        <authorList>
            <person name="Luo X."/>
        </authorList>
    </citation>
    <scope>NUCLEOTIDE SEQUENCE [LARGE SCALE GENOMIC DNA]</scope>
    <source>
        <strain evidence="2 3">NEAU-H7</strain>
    </source>
</reference>
<dbReference type="EMBL" id="JAGFNS010000008">
    <property type="protein sequence ID" value="MBO3738593.1"/>
    <property type="molecule type" value="Genomic_DNA"/>
</dbReference>
<feature type="transmembrane region" description="Helical" evidence="1">
    <location>
        <begin position="6"/>
        <end position="28"/>
    </location>
</feature>
<evidence type="ECO:0000313" key="3">
    <source>
        <dbReference type="Proteomes" id="UP000679690"/>
    </source>
</evidence>
<accession>A0ABS3UII3</accession>
<name>A0ABS3UII3_9ACTN</name>
<organism evidence="2 3">
    <name type="scientific">Actinoplanes flavus</name>
    <dbReference type="NCBI Taxonomy" id="2820290"/>
    <lineage>
        <taxon>Bacteria</taxon>
        <taxon>Bacillati</taxon>
        <taxon>Actinomycetota</taxon>
        <taxon>Actinomycetes</taxon>
        <taxon>Micromonosporales</taxon>
        <taxon>Micromonosporaceae</taxon>
        <taxon>Actinoplanes</taxon>
    </lineage>
</organism>
<gene>
    <name evidence="2" type="ORF">J5X75_13790</name>
</gene>
<protein>
    <submittedName>
        <fullName evidence="2">Uncharacterized protein</fullName>
    </submittedName>
</protein>
<comment type="caution">
    <text evidence="2">The sequence shown here is derived from an EMBL/GenBank/DDBJ whole genome shotgun (WGS) entry which is preliminary data.</text>
</comment>
<proteinExistence type="predicted"/>
<evidence type="ECO:0000256" key="1">
    <source>
        <dbReference type="SAM" id="Phobius"/>
    </source>
</evidence>
<evidence type="ECO:0000313" key="2">
    <source>
        <dbReference type="EMBL" id="MBO3738593.1"/>
    </source>
</evidence>
<sequence length="136" mass="14881">MVWDGPLYVILLTVVSELLAYLAVGLVATWGEVVPRWVPGLGGRRVPVLAAVVPASIGATACTLLWPYALLMLASGRKLDGSSGVMEFTSEQSVVFWIAYLPLVLWGPLLWIVTVHYWRRRTSPERTTARTTAVAS</sequence>
<dbReference type="Proteomes" id="UP000679690">
    <property type="component" value="Unassembled WGS sequence"/>
</dbReference>
<keyword evidence="1" id="KW-0472">Membrane</keyword>
<feature type="transmembrane region" description="Helical" evidence="1">
    <location>
        <begin position="48"/>
        <end position="74"/>
    </location>
</feature>
<keyword evidence="3" id="KW-1185">Reference proteome</keyword>
<keyword evidence="1" id="KW-1133">Transmembrane helix</keyword>
<feature type="transmembrane region" description="Helical" evidence="1">
    <location>
        <begin position="94"/>
        <end position="118"/>
    </location>
</feature>